<evidence type="ECO:0000313" key="2">
    <source>
        <dbReference type="EMBL" id="OLF06162.1"/>
    </source>
</evidence>
<organism evidence="2 3">
    <name type="scientific">Actinophytocola xinjiangensis</name>
    <dbReference type="NCBI Taxonomy" id="485602"/>
    <lineage>
        <taxon>Bacteria</taxon>
        <taxon>Bacillati</taxon>
        <taxon>Actinomycetota</taxon>
        <taxon>Actinomycetes</taxon>
        <taxon>Pseudonocardiales</taxon>
        <taxon>Pseudonocardiaceae</taxon>
    </lineage>
</organism>
<protein>
    <submittedName>
        <fullName evidence="2">Uncharacterized protein</fullName>
    </submittedName>
</protein>
<gene>
    <name evidence="2" type="ORF">BLA60_33035</name>
</gene>
<dbReference type="RefSeq" id="WP_075136971.1">
    <property type="nucleotide sequence ID" value="NZ_MSIF01000023.1"/>
</dbReference>
<evidence type="ECO:0000256" key="1">
    <source>
        <dbReference type="SAM" id="SignalP"/>
    </source>
</evidence>
<feature type="signal peptide" evidence="1">
    <location>
        <begin position="1"/>
        <end position="18"/>
    </location>
</feature>
<dbReference type="EMBL" id="MSIF01000023">
    <property type="protein sequence ID" value="OLF06162.1"/>
    <property type="molecule type" value="Genomic_DNA"/>
</dbReference>
<reference evidence="2 3" key="1">
    <citation type="submission" date="2016-12" db="EMBL/GenBank/DDBJ databases">
        <title>The draft genome sequence of Actinophytocola xinjiangensis.</title>
        <authorList>
            <person name="Wang W."/>
            <person name="Yuan L."/>
        </authorList>
    </citation>
    <scope>NUCLEOTIDE SEQUENCE [LARGE SCALE GENOMIC DNA]</scope>
    <source>
        <strain evidence="2 3">CGMCC 4.4663</strain>
    </source>
</reference>
<feature type="chain" id="PRO_5030587653" evidence="1">
    <location>
        <begin position="19"/>
        <end position="138"/>
    </location>
</feature>
<keyword evidence="1" id="KW-0732">Signal</keyword>
<dbReference type="Proteomes" id="UP000185696">
    <property type="component" value="Unassembled WGS sequence"/>
</dbReference>
<sequence>MVAALASLLLVAPTFAQAEPVCGSTEQQWLGSFHGDFVPDLAGGTLPMSIEVTLDAAGELRVTTELEGTASSGGAVILDRLRWNIPAPPESMILWTEFHAEYQGVTCSGGVVTAFTGFAIDHFYSGHSFLWGDFALTR</sequence>
<keyword evidence="3" id="KW-1185">Reference proteome</keyword>
<dbReference type="OrthoDB" id="9877359at2"/>
<accession>A0A7Z0WGQ0</accession>
<evidence type="ECO:0000313" key="3">
    <source>
        <dbReference type="Proteomes" id="UP000185696"/>
    </source>
</evidence>
<dbReference type="AlphaFoldDB" id="A0A7Z0WGQ0"/>
<name>A0A7Z0WGQ0_9PSEU</name>
<comment type="caution">
    <text evidence="2">The sequence shown here is derived from an EMBL/GenBank/DDBJ whole genome shotgun (WGS) entry which is preliminary data.</text>
</comment>
<proteinExistence type="predicted"/>